<comment type="caution">
    <text evidence="1">The sequence shown here is derived from an EMBL/GenBank/DDBJ whole genome shotgun (WGS) entry which is preliminary data.</text>
</comment>
<sequence>MHKTLMGVAASVDRIAENCKHVKESMDSFHTGKRNAAITLPNCSTAPIYTMEQLVALNSKLDDERYNRELISSLHAFPSSSERPAEEYSWWGLANISSQFAKQAYLSISVGGGTLYGKKPPFRF</sequence>
<dbReference type="AlphaFoldDB" id="A0AAV2TED3"/>
<proteinExistence type="predicted"/>
<gene>
    <name evidence="1" type="ORF">CDAUBV1_LOCUS9667</name>
</gene>
<evidence type="ECO:0000313" key="2">
    <source>
        <dbReference type="Proteomes" id="UP001497525"/>
    </source>
</evidence>
<accession>A0AAV2TED3</accession>
<name>A0AAV2TED3_CALDB</name>
<dbReference type="Proteomes" id="UP001497525">
    <property type="component" value="Unassembled WGS sequence"/>
</dbReference>
<evidence type="ECO:0000313" key="1">
    <source>
        <dbReference type="EMBL" id="CAL5135530.1"/>
    </source>
</evidence>
<reference evidence="1" key="1">
    <citation type="submission" date="2024-06" db="EMBL/GenBank/DDBJ databases">
        <authorList>
            <person name="Liu X."/>
            <person name="Lenzi L."/>
            <person name="Haldenby T S."/>
            <person name="Uol C."/>
        </authorList>
    </citation>
    <scope>NUCLEOTIDE SEQUENCE</scope>
</reference>
<dbReference type="EMBL" id="CAXLJL010000267">
    <property type="protein sequence ID" value="CAL5135530.1"/>
    <property type="molecule type" value="Genomic_DNA"/>
</dbReference>
<protein>
    <submittedName>
        <fullName evidence="1">Uncharacterized protein</fullName>
    </submittedName>
</protein>
<organism evidence="1 2">
    <name type="scientific">Calicophoron daubneyi</name>
    <name type="common">Rumen fluke</name>
    <name type="synonym">Paramphistomum daubneyi</name>
    <dbReference type="NCBI Taxonomy" id="300641"/>
    <lineage>
        <taxon>Eukaryota</taxon>
        <taxon>Metazoa</taxon>
        <taxon>Spiralia</taxon>
        <taxon>Lophotrochozoa</taxon>
        <taxon>Platyhelminthes</taxon>
        <taxon>Trematoda</taxon>
        <taxon>Digenea</taxon>
        <taxon>Plagiorchiida</taxon>
        <taxon>Pronocephalata</taxon>
        <taxon>Paramphistomoidea</taxon>
        <taxon>Paramphistomidae</taxon>
        <taxon>Calicophoron</taxon>
    </lineage>
</organism>